<dbReference type="RefSeq" id="WP_136402426.1">
    <property type="nucleotide sequence ID" value="NZ_SSNZ01000002.1"/>
</dbReference>
<keyword evidence="1" id="KW-0812">Transmembrane</keyword>
<evidence type="ECO:0000313" key="2">
    <source>
        <dbReference type="EMBL" id="THF51442.1"/>
    </source>
</evidence>
<dbReference type="OrthoDB" id="1111222at2"/>
<comment type="caution">
    <text evidence="2">The sequence shown here is derived from an EMBL/GenBank/DDBJ whole genome shotgun (WGS) entry which is preliminary data.</text>
</comment>
<evidence type="ECO:0000256" key="1">
    <source>
        <dbReference type="SAM" id="Phobius"/>
    </source>
</evidence>
<name>A0A4S3ZZZ6_9FLAO</name>
<keyword evidence="1" id="KW-1133">Transmembrane helix</keyword>
<organism evidence="2 3">
    <name type="scientific">Flavobacterium supellecticarium</name>
    <dbReference type="NCBI Taxonomy" id="2565924"/>
    <lineage>
        <taxon>Bacteria</taxon>
        <taxon>Pseudomonadati</taxon>
        <taxon>Bacteroidota</taxon>
        <taxon>Flavobacteriia</taxon>
        <taxon>Flavobacteriales</taxon>
        <taxon>Flavobacteriaceae</taxon>
        <taxon>Flavobacterium</taxon>
    </lineage>
</organism>
<sequence>MNRTLKLYIAFLVLIIVGIIVIDSGRPKPINWTPSYTIQDKIPFGLYVFNKEIPSLFPKQKIVRFGTTVYEFLDPKYSYADSTYTAKGTILMISDQNTIDDTSADELLYFVDHGNTAFLSMQSFPKKLMDSLKFDYSTGMSLENKMLQKLSANNLKDQTYNFHRGSGNVSFSSIDSTTTDVLGYQQTDTVKNANFIRVPYGMGYFLLHTQPAAFSNYVLLKDKNAEYCSAILSYIPKGELFWQSFSYNDQHISGSPMRYILSQPALKWAWYLFLIGMFVFMLFNAKRRQRVIPIKEPVPNTTVDFTKTIGNLYLQEGSHHLIIEKKIIYFLEKIRSEYLIDTFQLDETFVKRLHQKTGKDPVLIEKVVRLIQKHRNELVSTQADVIEISKAIEKLK</sequence>
<accession>A0A4S3ZZZ6</accession>
<feature type="transmembrane region" description="Helical" evidence="1">
    <location>
        <begin position="268"/>
        <end position="285"/>
    </location>
</feature>
<reference evidence="2 3" key="1">
    <citation type="submission" date="2019-04" db="EMBL/GenBank/DDBJ databases">
        <title>Flavobacterium sp. nov. isolated from construction timber.</title>
        <authorList>
            <person name="Lin S.-Y."/>
            <person name="Chang C.-T."/>
            <person name="Young C.-C."/>
        </authorList>
    </citation>
    <scope>NUCLEOTIDE SEQUENCE [LARGE SCALE GENOMIC DNA]</scope>
    <source>
        <strain evidence="2 3">CC-CTC003</strain>
    </source>
</reference>
<dbReference type="Proteomes" id="UP000307507">
    <property type="component" value="Unassembled WGS sequence"/>
</dbReference>
<gene>
    <name evidence="2" type="ORF">E6C50_06680</name>
</gene>
<feature type="transmembrane region" description="Helical" evidence="1">
    <location>
        <begin position="7"/>
        <end position="25"/>
    </location>
</feature>
<keyword evidence="1" id="KW-0472">Membrane</keyword>
<evidence type="ECO:0000313" key="3">
    <source>
        <dbReference type="Proteomes" id="UP000307507"/>
    </source>
</evidence>
<protein>
    <submittedName>
        <fullName evidence="2">DUF4350 domain-containing protein</fullName>
    </submittedName>
</protein>
<proteinExistence type="predicted"/>
<keyword evidence="3" id="KW-1185">Reference proteome</keyword>
<dbReference type="EMBL" id="SSNZ01000002">
    <property type="protein sequence ID" value="THF51442.1"/>
    <property type="molecule type" value="Genomic_DNA"/>
</dbReference>
<dbReference type="AlphaFoldDB" id="A0A4S3ZZZ6"/>